<evidence type="ECO:0000313" key="3">
    <source>
        <dbReference type="Proteomes" id="UP000036987"/>
    </source>
</evidence>
<gene>
    <name evidence="2" type="ORF">ZOSMA_246G00300</name>
</gene>
<evidence type="ECO:0000256" key="1">
    <source>
        <dbReference type="SAM" id="MobiDB-lite"/>
    </source>
</evidence>
<protein>
    <submittedName>
        <fullName evidence="2">Uncharacterized protein</fullName>
    </submittedName>
</protein>
<proteinExistence type="predicted"/>
<dbReference type="GO" id="GO:0031507">
    <property type="term" value="P:heterochromatin formation"/>
    <property type="evidence" value="ECO:0007669"/>
    <property type="project" value="InterPro"/>
</dbReference>
<reference evidence="3" key="1">
    <citation type="journal article" date="2016" name="Nature">
        <title>The genome of the seagrass Zostera marina reveals angiosperm adaptation to the sea.</title>
        <authorList>
            <person name="Olsen J.L."/>
            <person name="Rouze P."/>
            <person name="Verhelst B."/>
            <person name="Lin Y.-C."/>
            <person name="Bayer T."/>
            <person name="Collen J."/>
            <person name="Dattolo E."/>
            <person name="De Paoli E."/>
            <person name="Dittami S."/>
            <person name="Maumus F."/>
            <person name="Michel G."/>
            <person name="Kersting A."/>
            <person name="Lauritano C."/>
            <person name="Lohaus R."/>
            <person name="Toepel M."/>
            <person name="Tonon T."/>
            <person name="Vanneste K."/>
            <person name="Amirebrahimi M."/>
            <person name="Brakel J."/>
            <person name="Bostroem C."/>
            <person name="Chovatia M."/>
            <person name="Grimwood J."/>
            <person name="Jenkins J.W."/>
            <person name="Jueterbock A."/>
            <person name="Mraz A."/>
            <person name="Stam W.T."/>
            <person name="Tice H."/>
            <person name="Bornberg-Bauer E."/>
            <person name="Green P.J."/>
            <person name="Pearson G.A."/>
            <person name="Procaccini G."/>
            <person name="Duarte C.M."/>
            <person name="Schmutz J."/>
            <person name="Reusch T.B.H."/>
            <person name="Van de Peer Y."/>
        </authorList>
    </citation>
    <scope>NUCLEOTIDE SEQUENCE [LARGE SCALE GENOMIC DNA]</scope>
    <source>
        <strain evidence="3">cv. Finnish</strain>
    </source>
</reference>
<dbReference type="OrthoDB" id="759872at2759"/>
<dbReference type="EMBL" id="LFYR01000857">
    <property type="protein sequence ID" value="KMZ68238.1"/>
    <property type="molecule type" value="Genomic_DNA"/>
</dbReference>
<dbReference type="STRING" id="29655.A0A0K9PGP9"/>
<organism evidence="2 3">
    <name type="scientific">Zostera marina</name>
    <name type="common">Eelgrass</name>
    <dbReference type="NCBI Taxonomy" id="29655"/>
    <lineage>
        <taxon>Eukaryota</taxon>
        <taxon>Viridiplantae</taxon>
        <taxon>Streptophyta</taxon>
        <taxon>Embryophyta</taxon>
        <taxon>Tracheophyta</taxon>
        <taxon>Spermatophyta</taxon>
        <taxon>Magnoliopsida</taxon>
        <taxon>Liliopsida</taxon>
        <taxon>Zosteraceae</taxon>
        <taxon>Zostera</taxon>
    </lineage>
</organism>
<dbReference type="Gene3D" id="6.10.250.1310">
    <property type="match status" value="1"/>
</dbReference>
<accession>A0A0K9PGP9</accession>
<sequence>MKVTLLYPCRIDSLSNIGENEKSVKLVLKKKVSGLSGSQKSNFKQIEKKSPVTNGLDDEKENLTEIGKKSELEEGEISGDPDFTILIQETYSKRMESILQKQKNQYEKFKSFLETEELKIKSVMESESRNSVHGQLCPQHPSCKITAFTRHFKSEKKKLSLSFIQEREKERQLKDKWLSDAKVGELVMPFDAIPLSCSEFEPETFKEDICQGEITGCKQSNLNDAFKERVPCQHAKMLSFPHKVPPKTTCESSALTLSALSNQVHAKDYNRSTVTVYDGVGREEEKSLPSQTLSCKHPIASSTGIVMNSSGSKLQLTEIVNSEIPQCKTDAFVDSTHVQHSSDLLRSTCQSLKHGPIRTVLAAGWNEQGPKSPKFMVCKMETTLNVNSEVPLCNSTGADIDSIHAQSSPLSSTFLNEKELTNASVREGIFDICINVERVVNNHTGSTNKQKGASHLHLTPSNLINPLPMHEHSPDHLQNESLGIQKEEHFSTQIHEKLTDSELKEKIKRIKGTIIAMDKLPDIGSKLQITLKKLEEEQIRRQMLAMPSLEHGRTRAVLARVENDQGSESPHFLVHKIQSTEITNSEIPLCSSIGVDSTHAQLSPSSSTDSEQVLCKDPVQNELMRIQKEEDSAAQLHGKMTMLLKTTYECKLENLRKKYEAKRKADDETYLAKKKEFAKIKNTLLRNQILANSFSDFVESNGTAENPGSPTIWLSSSMMILQDTNGERADGQFSVSLHNQNATSPSTIDVSAPLSTQSPVTNRNGRNNSRPISQTLEPNPMSTGRMNIMQQRRGSRTAPNGSQFKPI</sequence>
<name>A0A0K9PGP9_ZOSMR</name>
<keyword evidence="3" id="KW-1185">Reference proteome</keyword>
<dbReference type="PANTHER" id="PTHR35116:SF2">
    <property type="entry name" value="ATP-DEPENDENT HELICASE FAMILY PROTEIN-RELATED"/>
    <property type="match status" value="1"/>
</dbReference>
<dbReference type="InterPro" id="IPR039322">
    <property type="entry name" value="MOM1"/>
</dbReference>
<dbReference type="PANTHER" id="PTHR35116">
    <property type="entry name" value="HELICASE PROTEIN MOM1"/>
    <property type="match status" value="1"/>
</dbReference>
<evidence type="ECO:0000313" key="2">
    <source>
        <dbReference type="EMBL" id="KMZ68238.1"/>
    </source>
</evidence>
<dbReference type="AlphaFoldDB" id="A0A0K9PGP9"/>
<dbReference type="Proteomes" id="UP000036987">
    <property type="component" value="Unassembled WGS sequence"/>
</dbReference>
<comment type="caution">
    <text evidence="2">The sequence shown here is derived from an EMBL/GenBank/DDBJ whole genome shotgun (WGS) entry which is preliminary data.</text>
</comment>
<feature type="region of interest" description="Disordered" evidence="1">
    <location>
        <begin position="743"/>
        <end position="784"/>
    </location>
</feature>